<organism evidence="11 12">
    <name type="scientific">Pelagibaculum spongiae</name>
    <dbReference type="NCBI Taxonomy" id="2080658"/>
    <lineage>
        <taxon>Bacteria</taxon>
        <taxon>Pseudomonadati</taxon>
        <taxon>Pseudomonadota</taxon>
        <taxon>Gammaproteobacteria</taxon>
        <taxon>Oceanospirillales</taxon>
        <taxon>Pelagibaculum</taxon>
    </lineage>
</organism>
<dbReference type="PROSITE" id="PS51790">
    <property type="entry name" value="MSRB"/>
    <property type="match status" value="1"/>
</dbReference>
<keyword evidence="12" id="KW-1185">Reference proteome</keyword>
<feature type="binding site" evidence="9">
    <location>
        <position position="51"/>
    </location>
    <ligand>
        <name>Zn(2+)</name>
        <dbReference type="ChEBI" id="CHEBI:29105"/>
    </ligand>
</feature>
<evidence type="ECO:0000256" key="1">
    <source>
        <dbReference type="ARBA" id="ARBA00007174"/>
    </source>
</evidence>
<dbReference type="RefSeq" id="WP_116687144.1">
    <property type="nucleotide sequence ID" value="NZ_CAWNYD010000003.1"/>
</dbReference>
<comment type="similarity">
    <text evidence="1 9">Belongs to the MsrB Met sulfoxide reductase family.</text>
</comment>
<evidence type="ECO:0000256" key="8">
    <source>
        <dbReference type="ARBA" id="ARBA00075819"/>
    </source>
</evidence>
<dbReference type="FunFam" id="2.170.150.20:FF:000001">
    <property type="entry name" value="Peptide methionine sulfoxide reductase MsrB"/>
    <property type="match status" value="1"/>
</dbReference>
<evidence type="ECO:0000256" key="5">
    <source>
        <dbReference type="ARBA" id="ARBA00022833"/>
    </source>
</evidence>
<dbReference type="InterPro" id="IPR002579">
    <property type="entry name" value="Met_Sox_Rdtase_MsrB_dom"/>
</dbReference>
<dbReference type="GO" id="GO:0006979">
    <property type="term" value="P:response to oxidative stress"/>
    <property type="evidence" value="ECO:0007669"/>
    <property type="project" value="InterPro"/>
</dbReference>
<feature type="binding site" evidence="9">
    <location>
        <position position="99"/>
    </location>
    <ligand>
        <name>Zn(2+)</name>
        <dbReference type="ChEBI" id="CHEBI:29105"/>
    </ligand>
</feature>
<feature type="active site" description="Nucleophile" evidence="9">
    <location>
        <position position="119"/>
    </location>
</feature>
<evidence type="ECO:0000256" key="2">
    <source>
        <dbReference type="ARBA" id="ARBA00012499"/>
    </source>
</evidence>
<dbReference type="NCBIfam" id="TIGR00357">
    <property type="entry name" value="peptide-methionine (R)-S-oxide reductase MsrB"/>
    <property type="match status" value="1"/>
</dbReference>
<keyword evidence="4 9" id="KW-0479">Metal-binding</keyword>
<dbReference type="GO" id="GO:0005737">
    <property type="term" value="C:cytoplasm"/>
    <property type="evidence" value="ECO:0007669"/>
    <property type="project" value="TreeGrafter"/>
</dbReference>
<dbReference type="SUPFAM" id="SSF51316">
    <property type="entry name" value="Mss4-like"/>
    <property type="match status" value="1"/>
</dbReference>
<comment type="cofactor">
    <cofactor evidence="9">
        <name>Zn(2+)</name>
        <dbReference type="ChEBI" id="CHEBI:29105"/>
    </cofactor>
    <text evidence="9">Binds 1 zinc ion per subunit. The zinc ion is important for the structural integrity of the protein.</text>
</comment>
<feature type="binding site" evidence="9">
    <location>
        <position position="96"/>
    </location>
    <ligand>
        <name>Zn(2+)</name>
        <dbReference type="ChEBI" id="CHEBI:29105"/>
    </ligand>
</feature>
<keyword evidence="6 9" id="KW-0560">Oxidoreductase</keyword>
<evidence type="ECO:0000259" key="10">
    <source>
        <dbReference type="PROSITE" id="PS51790"/>
    </source>
</evidence>
<dbReference type="EC" id="1.8.4.12" evidence="2 9"/>
<comment type="caution">
    <text evidence="11">The sequence shown here is derived from an EMBL/GenBank/DDBJ whole genome shotgun (WGS) entry which is preliminary data.</text>
</comment>
<evidence type="ECO:0000256" key="9">
    <source>
        <dbReference type="HAMAP-Rule" id="MF_01400"/>
    </source>
</evidence>
<dbReference type="PANTHER" id="PTHR10173:SF52">
    <property type="entry name" value="METHIONINE-R-SULFOXIDE REDUCTASE B1"/>
    <property type="match status" value="1"/>
</dbReference>
<proteinExistence type="inferred from homology"/>
<dbReference type="InterPro" id="IPR028427">
    <property type="entry name" value="Met_Sox_Rdtase_MsrB"/>
</dbReference>
<accession>A0A2V1H2B0</accession>
<name>A0A2V1H2B0_9GAMM</name>
<evidence type="ECO:0000313" key="11">
    <source>
        <dbReference type="EMBL" id="PVZ69810.1"/>
    </source>
</evidence>
<dbReference type="GO" id="GO:0030091">
    <property type="term" value="P:protein repair"/>
    <property type="evidence" value="ECO:0007669"/>
    <property type="project" value="InterPro"/>
</dbReference>
<dbReference type="Gene3D" id="2.170.150.20">
    <property type="entry name" value="Peptide methionine sulfoxide reductase"/>
    <property type="match status" value="1"/>
</dbReference>
<dbReference type="Proteomes" id="UP000244906">
    <property type="component" value="Unassembled WGS sequence"/>
</dbReference>
<dbReference type="InterPro" id="IPR011057">
    <property type="entry name" value="Mss4-like_sf"/>
</dbReference>
<dbReference type="AlphaFoldDB" id="A0A2V1H2B0"/>
<keyword evidence="5 9" id="KW-0862">Zinc</keyword>
<dbReference type="GO" id="GO:0033743">
    <property type="term" value="F:peptide-methionine (R)-S-oxide reductase activity"/>
    <property type="evidence" value="ECO:0007669"/>
    <property type="project" value="UniProtKB-UniRule"/>
</dbReference>
<comment type="catalytic activity">
    <reaction evidence="7 9">
        <text>L-methionyl-[protein] + [thioredoxin]-disulfide + H2O = L-methionyl-(R)-S-oxide-[protein] + [thioredoxin]-dithiol</text>
        <dbReference type="Rhea" id="RHEA:24164"/>
        <dbReference type="Rhea" id="RHEA-COMP:10698"/>
        <dbReference type="Rhea" id="RHEA-COMP:10700"/>
        <dbReference type="Rhea" id="RHEA-COMP:12313"/>
        <dbReference type="Rhea" id="RHEA-COMP:12314"/>
        <dbReference type="ChEBI" id="CHEBI:15377"/>
        <dbReference type="ChEBI" id="CHEBI:16044"/>
        <dbReference type="ChEBI" id="CHEBI:29950"/>
        <dbReference type="ChEBI" id="CHEBI:45764"/>
        <dbReference type="ChEBI" id="CHEBI:50058"/>
        <dbReference type="EC" id="1.8.4.12"/>
    </reaction>
</comment>
<evidence type="ECO:0000256" key="6">
    <source>
        <dbReference type="ARBA" id="ARBA00023002"/>
    </source>
</evidence>
<sequence>MSDEKNNQDEIFRAKLTPEQYHVCREKGTERPFTGRYWNAFDDGVYRCICCNEPLFNADEKFDAGCGWPSFTDSVGNSHQEHTDSSHGMTRTEVTCRSCGSHLGHVFPDGPAPTGRRFCINSASLDFDPTNSDTDN</sequence>
<evidence type="ECO:0000256" key="4">
    <source>
        <dbReference type="ARBA" id="ARBA00022723"/>
    </source>
</evidence>
<evidence type="ECO:0000256" key="7">
    <source>
        <dbReference type="ARBA" id="ARBA00048488"/>
    </source>
</evidence>
<evidence type="ECO:0000313" key="12">
    <source>
        <dbReference type="Proteomes" id="UP000244906"/>
    </source>
</evidence>
<feature type="binding site" evidence="9">
    <location>
        <position position="48"/>
    </location>
    <ligand>
        <name>Zn(2+)</name>
        <dbReference type="ChEBI" id="CHEBI:29105"/>
    </ligand>
</feature>
<gene>
    <name evidence="9 11" type="primary">msrB</name>
    <name evidence="11" type="ORF">DC094_10640</name>
</gene>
<evidence type="ECO:0000256" key="3">
    <source>
        <dbReference type="ARBA" id="ARBA00021130"/>
    </source>
</evidence>
<dbReference type="Pfam" id="PF01641">
    <property type="entry name" value="SelR"/>
    <property type="match status" value="1"/>
</dbReference>
<feature type="domain" description="MsrB" evidence="10">
    <location>
        <begin position="9"/>
        <end position="130"/>
    </location>
</feature>
<dbReference type="OrthoDB" id="9785497at2"/>
<dbReference type="PANTHER" id="PTHR10173">
    <property type="entry name" value="METHIONINE SULFOXIDE REDUCTASE"/>
    <property type="match status" value="1"/>
</dbReference>
<dbReference type="HAMAP" id="MF_01400">
    <property type="entry name" value="MsrB"/>
    <property type="match status" value="1"/>
</dbReference>
<protein>
    <recommendedName>
        <fullName evidence="3 9">Peptide methionine sulfoxide reductase MsrB</fullName>
        <ecNumber evidence="2 9">1.8.4.12</ecNumber>
    </recommendedName>
    <alternativeName>
        <fullName evidence="8 9">Peptide-methionine (R)-S-oxide reductase</fullName>
    </alternativeName>
</protein>
<dbReference type="EMBL" id="QDDL01000003">
    <property type="protein sequence ID" value="PVZ69810.1"/>
    <property type="molecule type" value="Genomic_DNA"/>
</dbReference>
<reference evidence="11 12" key="1">
    <citation type="submission" date="2018-04" db="EMBL/GenBank/DDBJ databases">
        <title>Thalassorhabdus spongiae gen. nov., sp. nov., isolated from a marine sponge in South-West Iceland.</title>
        <authorList>
            <person name="Knobloch S."/>
            <person name="Daussin A."/>
            <person name="Johannsson R."/>
            <person name="Marteinsson V.T."/>
        </authorList>
    </citation>
    <scope>NUCLEOTIDE SEQUENCE [LARGE SCALE GENOMIC DNA]</scope>
    <source>
        <strain evidence="11 12">Hp12</strain>
    </source>
</reference>
<dbReference type="GO" id="GO:0008270">
    <property type="term" value="F:zinc ion binding"/>
    <property type="evidence" value="ECO:0007669"/>
    <property type="project" value="UniProtKB-UniRule"/>
</dbReference>